<dbReference type="Proteomes" id="UP000019462">
    <property type="component" value="Unassembled WGS sequence"/>
</dbReference>
<dbReference type="HOGENOM" id="CLU_1468795_0_0_1"/>
<gene>
    <name evidence="2" type="ORF">PaG_04318</name>
</gene>
<comment type="caution">
    <text evidence="2">The sequence shown here is derived from an EMBL/GenBank/DDBJ whole genome shotgun (WGS) entry which is preliminary data.</text>
</comment>
<feature type="region of interest" description="Disordered" evidence="1">
    <location>
        <begin position="73"/>
        <end position="130"/>
    </location>
</feature>
<dbReference type="OrthoDB" id="10657688at2759"/>
<evidence type="ECO:0000256" key="1">
    <source>
        <dbReference type="SAM" id="MobiDB-lite"/>
    </source>
</evidence>
<reference evidence="2 3" key="1">
    <citation type="journal article" date="2014" name="Genome Announc.">
        <title>Genome sequence of the basidiomycetous fungus Pseudozyma aphidis DSM70725, an efficient producer of biosurfactant mannosylerythritol lipids.</title>
        <authorList>
            <person name="Lorenz S."/>
            <person name="Guenther M."/>
            <person name="Grumaz C."/>
            <person name="Rupp S."/>
            <person name="Zibek S."/>
            <person name="Sohn K."/>
        </authorList>
    </citation>
    <scope>NUCLEOTIDE SEQUENCE [LARGE SCALE GENOMIC DNA]</scope>
    <source>
        <strain evidence="3">ATCC 32657 / CBS 517.83 / DSM 70725 / JCM 10318 / NBRC 10182 / NRRL Y-7954 / St-0401</strain>
    </source>
</reference>
<keyword evidence="3" id="KW-1185">Reference proteome</keyword>
<evidence type="ECO:0000313" key="2">
    <source>
        <dbReference type="EMBL" id="ETS61566.1"/>
    </source>
</evidence>
<accession>W3VLD7</accession>
<organism evidence="2 3">
    <name type="scientific">Moesziomyces aphidis</name>
    <name type="common">Pseudozyma aphidis</name>
    <dbReference type="NCBI Taxonomy" id="84754"/>
    <lineage>
        <taxon>Eukaryota</taxon>
        <taxon>Fungi</taxon>
        <taxon>Dikarya</taxon>
        <taxon>Basidiomycota</taxon>
        <taxon>Ustilaginomycotina</taxon>
        <taxon>Ustilaginomycetes</taxon>
        <taxon>Ustilaginales</taxon>
        <taxon>Ustilaginaceae</taxon>
        <taxon>Moesziomyces</taxon>
    </lineage>
</organism>
<proteinExistence type="predicted"/>
<evidence type="ECO:0000313" key="3">
    <source>
        <dbReference type="Proteomes" id="UP000019462"/>
    </source>
</evidence>
<dbReference type="EMBL" id="AWNI01000015">
    <property type="protein sequence ID" value="ETS61566.1"/>
    <property type="molecule type" value="Genomic_DNA"/>
</dbReference>
<feature type="compositionally biased region" description="Polar residues" evidence="1">
    <location>
        <begin position="109"/>
        <end position="118"/>
    </location>
</feature>
<dbReference type="AlphaFoldDB" id="W3VLD7"/>
<sequence>MHARTRPAMPCQLASSGLFTHSGRVPLRLTCLRRIRPLQRVAPSALPPSVPLGTASIASIGFALPSHPGATRFSELQQPRASISRRGARSARLKDAASSPSVHRKARHSQQPPCLVNSTDRRPAAKRGFHSRSFPTGVLLMAPRRGHVATSLSNNVPTFRSQPSSSPAIGLSWSAAVGLERECT</sequence>
<protein>
    <submittedName>
        <fullName evidence="2">Uncharacterized protein</fullName>
    </submittedName>
</protein>
<name>W3VLD7_MOEAP</name>